<dbReference type="GO" id="GO:0008179">
    <property type="term" value="F:adenylate cyclase binding"/>
    <property type="evidence" value="ECO:0007669"/>
    <property type="project" value="TreeGrafter"/>
</dbReference>
<comment type="caution">
    <text evidence="8">The sequence shown here is derived from an EMBL/GenBank/DDBJ whole genome shotgun (WGS) entry which is preliminary data.</text>
</comment>
<organism evidence="8 9">
    <name type="scientific">Biomphalaria pfeifferi</name>
    <name type="common">Bloodfluke planorb</name>
    <name type="synonym">Freshwater snail</name>
    <dbReference type="NCBI Taxonomy" id="112525"/>
    <lineage>
        <taxon>Eukaryota</taxon>
        <taxon>Metazoa</taxon>
        <taxon>Spiralia</taxon>
        <taxon>Lophotrochozoa</taxon>
        <taxon>Mollusca</taxon>
        <taxon>Gastropoda</taxon>
        <taxon>Heterobranchia</taxon>
        <taxon>Euthyneura</taxon>
        <taxon>Panpulmonata</taxon>
        <taxon>Hygrophila</taxon>
        <taxon>Lymnaeoidea</taxon>
        <taxon>Planorbidae</taxon>
        <taxon>Biomphalaria</taxon>
    </lineage>
</organism>
<proteinExistence type="inferred from homology"/>
<dbReference type="Proteomes" id="UP001233172">
    <property type="component" value="Unassembled WGS sequence"/>
</dbReference>
<dbReference type="InterPro" id="IPR013992">
    <property type="entry name" value="Adenylate_cyclase-assoc_CAP_N"/>
</dbReference>
<dbReference type="InterPro" id="IPR016098">
    <property type="entry name" value="CAP/MinC_C"/>
</dbReference>
<protein>
    <recommendedName>
        <fullName evidence="5">Adenylyl cyclase-associated protein</fullName>
    </recommendedName>
</protein>
<sequence>MFCCCPHGSDITVAETTKKSSTGEVNIQTGKGAVSSPNKQNTTAELKKGTISNQDKSPVTEQPATQAKAEAKTNQPTVKPVAQQVSKPVETSEVRISIDTNVGSSAKPEEKTDNKVVTKEAAQSNIGAKSMLDPAKLNIINSEIDKLNKAITESEAKSDWEIKNSIVPDLAKQLKVLTSQVTTQVKSMEGKEVQSVLSRLEAVTTRLESLASRSPTSAQGDTSSDAVSPFVLAFDEIISGPLAKYLSLSNTVGGDVKTQASLVKSAFEAQRAFLVVASKSKQPDQNAFMQLLQPSASKLQAVQEFRENNRRSELFNHLSAISESIASLGWVTVTPAPGPFVKELSDAGTFYTNRVLKDYKEKDPNHVEWCRSWIATLTELQNYIKQYHTTGLSWNPRGGDAKSVSASSAATPPPPPAGSGPPPPPPPPGPPPPPDMSSSSSKKDDDAKAALFAQLNKGEDVTKGLKKVTDDMKTHKNPTLRQGPAPFKPTPGAKPQTSPKPGAKNAVAPAKPPLIELQDKKWVVEYHKDNKNIILDNTEIKQTVYIYKCEGSVIQVKGKVNSIILDSCKKTAVVFDDLVSSVEFVNCQSMQAQVTGRVPTLSIDKTDGCLVYLSPTSLDVEIVTAKSSEMNILVPQGDGDYKEFALPEQFKTKYDGKTMVTTISDNI</sequence>
<keyword evidence="4" id="KW-0472">Membrane</keyword>
<dbReference type="Pfam" id="PF01213">
    <property type="entry name" value="CAP_N-CM"/>
    <property type="match status" value="1"/>
</dbReference>
<dbReference type="PANTHER" id="PTHR10652:SF0">
    <property type="entry name" value="ADENYLYL CYCLASE-ASSOCIATED PROTEIN"/>
    <property type="match status" value="1"/>
</dbReference>
<dbReference type="FunFam" id="1.25.40.330:FF:000001">
    <property type="entry name" value="Adenylyl cyclase-associated protein"/>
    <property type="match status" value="1"/>
</dbReference>
<reference evidence="8" key="1">
    <citation type="journal article" date="2023" name="PLoS Negl. Trop. Dis.">
        <title>A genome sequence for Biomphalaria pfeifferi, the major vector snail for the human-infecting parasite Schistosoma mansoni.</title>
        <authorList>
            <person name="Bu L."/>
            <person name="Lu L."/>
            <person name="Laidemitt M.R."/>
            <person name="Zhang S.M."/>
            <person name="Mutuku M."/>
            <person name="Mkoji G."/>
            <person name="Steinauer M."/>
            <person name="Loker E.S."/>
        </authorList>
    </citation>
    <scope>NUCLEOTIDE SEQUENCE</scope>
    <source>
        <strain evidence="8">KasaAsao</strain>
    </source>
</reference>
<evidence type="ECO:0000256" key="5">
    <source>
        <dbReference type="RuleBase" id="RU000647"/>
    </source>
</evidence>
<feature type="region of interest" description="Disordered" evidence="6">
    <location>
        <begin position="20"/>
        <end position="86"/>
    </location>
</feature>
<dbReference type="GO" id="GO:0007015">
    <property type="term" value="P:actin filament organization"/>
    <property type="evidence" value="ECO:0007669"/>
    <property type="project" value="TreeGrafter"/>
</dbReference>
<feature type="compositionally biased region" description="Basic and acidic residues" evidence="6">
    <location>
        <begin position="457"/>
        <end position="474"/>
    </location>
</feature>
<dbReference type="PROSITE" id="PS01089">
    <property type="entry name" value="CAP_2"/>
    <property type="match status" value="1"/>
</dbReference>
<dbReference type="Gene3D" id="1.25.40.330">
    <property type="entry name" value="Adenylate cyclase-associated CAP, N-terminal domain"/>
    <property type="match status" value="1"/>
</dbReference>
<dbReference type="GO" id="GO:0000902">
    <property type="term" value="P:cell morphogenesis"/>
    <property type="evidence" value="ECO:0007669"/>
    <property type="project" value="TreeGrafter"/>
</dbReference>
<comment type="similarity">
    <text evidence="2 5">Belongs to the CAP family.</text>
</comment>
<dbReference type="GO" id="GO:0003779">
    <property type="term" value="F:actin binding"/>
    <property type="evidence" value="ECO:0007669"/>
    <property type="project" value="InterPro"/>
</dbReference>
<dbReference type="EMBL" id="JASAOG010000082">
    <property type="protein sequence ID" value="KAK0053977.1"/>
    <property type="molecule type" value="Genomic_DNA"/>
</dbReference>
<accession>A0AAD8BGS6</accession>
<evidence type="ECO:0000313" key="8">
    <source>
        <dbReference type="EMBL" id="KAK0053977.1"/>
    </source>
</evidence>
<dbReference type="InterPro" id="IPR036223">
    <property type="entry name" value="CAP_C_sf"/>
</dbReference>
<dbReference type="GO" id="GO:0005886">
    <property type="term" value="C:plasma membrane"/>
    <property type="evidence" value="ECO:0007669"/>
    <property type="project" value="UniProtKB-SubCell"/>
</dbReference>
<feature type="compositionally biased region" description="Pro residues" evidence="6">
    <location>
        <begin position="411"/>
        <end position="435"/>
    </location>
</feature>
<dbReference type="InterPro" id="IPR017901">
    <property type="entry name" value="C-CAP_CF_C-like"/>
</dbReference>
<gene>
    <name evidence="8" type="ORF">Bpfe_016721</name>
</gene>
<evidence type="ECO:0000259" key="7">
    <source>
        <dbReference type="PROSITE" id="PS51329"/>
    </source>
</evidence>
<dbReference type="InterPro" id="IPR053950">
    <property type="entry name" value="CAP_N"/>
</dbReference>
<dbReference type="InterPro" id="IPR013912">
    <property type="entry name" value="Adenylate_cyclase-assoc_CAP_C"/>
</dbReference>
<feature type="domain" description="C-CAP/cofactor C-like" evidence="7">
    <location>
        <begin position="509"/>
        <end position="646"/>
    </location>
</feature>
<dbReference type="PANTHER" id="PTHR10652">
    <property type="entry name" value="ADENYLYL CYCLASE-ASSOCIATED PROTEIN"/>
    <property type="match status" value="1"/>
</dbReference>
<evidence type="ECO:0000256" key="1">
    <source>
        <dbReference type="ARBA" id="ARBA00004202"/>
    </source>
</evidence>
<dbReference type="SMART" id="SM00673">
    <property type="entry name" value="CARP"/>
    <property type="match status" value="2"/>
</dbReference>
<evidence type="ECO:0000256" key="3">
    <source>
        <dbReference type="ARBA" id="ARBA00022475"/>
    </source>
</evidence>
<dbReference type="Pfam" id="PF21938">
    <property type="entry name" value="CAP_N"/>
    <property type="match status" value="1"/>
</dbReference>
<dbReference type="SUPFAM" id="SSF69340">
    <property type="entry name" value="C-terminal domain of adenylylcyclase associated protein"/>
    <property type="match status" value="1"/>
</dbReference>
<dbReference type="FunFam" id="2.160.20.70:FF:000001">
    <property type="entry name" value="Adenylyl cyclase-associated protein"/>
    <property type="match status" value="1"/>
</dbReference>
<feature type="region of interest" description="Disordered" evidence="6">
    <location>
        <begin position="391"/>
        <end position="508"/>
    </location>
</feature>
<evidence type="ECO:0000256" key="6">
    <source>
        <dbReference type="SAM" id="MobiDB-lite"/>
    </source>
</evidence>
<dbReference type="PROSITE" id="PS51329">
    <property type="entry name" value="C_CAP_COFACTOR_C"/>
    <property type="match status" value="1"/>
</dbReference>
<keyword evidence="3" id="KW-1003">Cell membrane</keyword>
<evidence type="ECO:0000256" key="2">
    <source>
        <dbReference type="ARBA" id="ARBA00007659"/>
    </source>
</evidence>
<dbReference type="Gene3D" id="2.160.20.70">
    <property type="match status" value="1"/>
</dbReference>
<evidence type="ECO:0000313" key="9">
    <source>
        <dbReference type="Proteomes" id="UP001233172"/>
    </source>
</evidence>
<dbReference type="GO" id="GO:0019933">
    <property type="term" value="P:cAMP-mediated signaling"/>
    <property type="evidence" value="ECO:0007669"/>
    <property type="project" value="TreeGrafter"/>
</dbReference>
<feature type="compositionally biased region" description="Polar residues" evidence="6">
    <location>
        <begin position="20"/>
        <end position="65"/>
    </location>
</feature>
<dbReference type="SUPFAM" id="SSF101278">
    <property type="entry name" value="N-terminal domain of adenylylcyclase associated protein, CAP"/>
    <property type="match status" value="1"/>
</dbReference>
<keyword evidence="9" id="KW-1185">Reference proteome</keyword>
<dbReference type="AlphaFoldDB" id="A0AAD8BGS6"/>
<dbReference type="Pfam" id="PF08603">
    <property type="entry name" value="CAP_C"/>
    <property type="match status" value="1"/>
</dbReference>
<dbReference type="GO" id="GO:0005737">
    <property type="term" value="C:cytoplasm"/>
    <property type="evidence" value="ECO:0007669"/>
    <property type="project" value="TreeGrafter"/>
</dbReference>
<name>A0AAD8BGS6_BIOPF</name>
<dbReference type="InterPro" id="IPR028417">
    <property type="entry name" value="CAP_CS_C"/>
</dbReference>
<evidence type="ECO:0000256" key="4">
    <source>
        <dbReference type="ARBA" id="ARBA00023136"/>
    </source>
</evidence>
<dbReference type="InterPro" id="IPR018106">
    <property type="entry name" value="CAP_CS_N"/>
</dbReference>
<feature type="compositionally biased region" description="Low complexity" evidence="6">
    <location>
        <begin position="401"/>
        <end position="410"/>
    </location>
</feature>
<reference evidence="8" key="2">
    <citation type="submission" date="2023-04" db="EMBL/GenBank/DDBJ databases">
        <authorList>
            <person name="Bu L."/>
            <person name="Lu L."/>
            <person name="Laidemitt M.R."/>
            <person name="Zhang S.M."/>
            <person name="Mutuku M."/>
            <person name="Mkoji G."/>
            <person name="Steinauer M."/>
            <person name="Loker E.S."/>
        </authorList>
    </citation>
    <scope>NUCLEOTIDE SEQUENCE</scope>
    <source>
        <strain evidence="8">KasaAsao</strain>
        <tissue evidence="8">Whole Snail</tissue>
    </source>
</reference>
<dbReference type="InterPro" id="IPR001837">
    <property type="entry name" value="Adenylate_cyclase-assoc_CAP"/>
</dbReference>
<dbReference type="PROSITE" id="PS01088">
    <property type="entry name" value="CAP_1"/>
    <property type="match status" value="1"/>
</dbReference>
<dbReference type="InterPro" id="IPR006599">
    <property type="entry name" value="CARP_motif"/>
</dbReference>
<comment type="subcellular location">
    <subcellularLocation>
        <location evidence="1">Cell membrane</location>
        <topology evidence="1">Peripheral membrane protein</topology>
    </subcellularLocation>
</comment>
<dbReference type="InterPro" id="IPR036222">
    <property type="entry name" value="CAP_N_sf"/>
</dbReference>